<feature type="transmembrane region" description="Helical" evidence="7">
    <location>
        <begin position="12"/>
        <end position="33"/>
    </location>
</feature>
<evidence type="ECO:0000256" key="6">
    <source>
        <dbReference type="ARBA" id="ARBA00023136"/>
    </source>
</evidence>
<dbReference type="RefSeq" id="WP_013779138.1">
    <property type="nucleotide sequence ID" value="NC_015519.1"/>
</dbReference>
<proteinExistence type="inferred from homology"/>
<name>F4LR65_TEPAE</name>
<feature type="transmembrane region" description="Helical" evidence="7">
    <location>
        <begin position="184"/>
        <end position="206"/>
    </location>
</feature>
<evidence type="ECO:0000256" key="7">
    <source>
        <dbReference type="RuleBase" id="RU363032"/>
    </source>
</evidence>
<feature type="transmembrane region" description="Helical" evidence="7">
    <location>
        <begin position="107"/>
        <end position="129"/>
    </location>
</feature>
<feature type="domain" description="ABC transmembrane type-1" evidence="8">
    <location>
        <begin position="72"/>
        <end position="262"/>
    </location>
</feature>
<accession>F4LR65</accession>
<dbReference type="PROSITE" id="PS50928">
    <property type="entry name" value="ABC_TM1"/>
    <property type="match status" value="1"/>
</dbReference>
<dbReference type="Proteomes" id="UP000010802">
    <property type="component" value="Chromosome"/>
</dbReference>
<accession>L0S5G2</accession>
<keyword evidence="3" id="KW-1003">Cell membrane</keyword>
<dbReference type="PATRIC" id="fig|1209989.3.peg.2594"/>
<dbReference type="EMBL" id="HF563609">
    <property type="protein sequence ID" value="CCP27088.1"/>
    <property type="molecule type" value="Genomic_DNA"/>
</dbReference>
<evidence type="ECO:0000256" key="5">
    <source>
        <dbReference type="ARBA" id="ARBA00022989"/>
    </source>
</evidence>
<dbReference type="GO" id="GO:0055085">
    <property type="term" value="P:transmembrane transport"/>
    <property type="evidence" value="ECO:0007669"/>
    <property type="project" value="InterPro"/>
</dbReference>
<dbReference type="KEGG" id="tep:TepRe1_2093"/>
<dbReference type="GO" id="GO:0005886">
    <property type="term" value="C:plasma membrane"/>
    <property type="evidence" value="ECO:0007669"/>
    <property type="project" value="UniProtKB-SubCell"/>
</dbReference>
<evidence type="ECO:0000256" key="3">
    <source>
        <dbReference type="ARBA" id="ARBA00022475"/>
    </source>
</evidence>
<dbReference type="Pfam" id="PF00528">
    <property type="entry name" value="BPD_transp_1"/>
    <property type="match status" value="1"/>
</dbReference>
<sequence>MKKSKFAKNLLFFYIPLVLLIIFALFPYLWTFLTSIKPEKELYTPALQYLPRQPTLENYITLFNKTNFFKSMGNSFLVAGVTSIISLLVSILAAYSFARFNFKGKMFFMVSFLLINMFPPVLLLTPLFTIMQRLNLLYTPYSLIIAYSTFTIPFSVWLLTGYIQDLPVSLEEAAMVDGCSRLGAFFRITLPLTIPGIIATGIYIFITAWNEFIFALMFTNEATRTLPVALQTFIGQFEIQWGLLTAGGVITTIPVVVLFMFVQKSLVEGLTAGAVKE</sequence>
<dbReference type="Gene3D" id="1.10.3720.10">
    <property type="entry name" value="MetI-like"/>
    <property type="match status" value="1"/>
</dbReference>
<dbReference type="InterPro" id="IPR035906">
    <property type="entry name" value="MetI-like_sf"/>
</dbReference>
<dbReference type="eggNOG" id="COG0395">
    <property type="taxonomic scope" value="Bacteria"/>
</dbReference>
<dbReference type="HOGENOM" id="CLU_016047_1_2_9"/>
<keyword evidence="6 7" id="KW-0472">Membrane</keyword>
<gene>
    <name evidence="9" type="ordered locus">TEPIRE1_2253</name>
</gene>
<feature type="transmembrane region" description="Helical" evidence="7">
    <location>
        <begin position="76"/>
        <end position="95"/>
    </location>
</feature>
<comment type="subcellular location">
    <subcellularLocation>
        <location evidence="1 7">Cell membrane</location>
        <topology evidence="1 7">Multi-pass membrane protein</topology>
    </subcellularLocation>
</comment>
<dbReference type="InterPro" id="IPR050901">
    <property type="entry name" value="BP-dep_ABC_trans_perm"/>
</dbReference>
<protein>
    <submittedName>
        <fullName evidence="9">ABC-type transporter, integral membrane subunit</fullName>
    </submittedName>
</protein>
<dbReference type="PANTHER" id="PTHR32243">
    <property type="entry name" value="MALTOSE TRANSPORT SYSTEM PERMEASE-RELATED"/>
    <property type="match status" value="1"/>
</dbReference>
<comment type="similarity">
    <text evidence="7">Belongs to the binding-protein-dependent transport system permease family.</text>
</comment>
<reference evidence="10" key="1">
    <citation type="journal article" date="2013" name="Genome Announc.">
        <title>First genome sequence of a syntrophic acetate-oxidizing bacterium, Tepidanaerobacter acetatoxydans strain Re1.</title>
        <authorList>
            <person name="Manzoor S."/>
            <person name="Bongcam-Rudloff E."/>
            <person name="Schnurer A."/>
            <person name="Muller B."/>
        </authorList>
    </citation>
    <scope>NUCLEOTIDE SEQUENCE [LARGE SCALE GENOMIC DNA]</scope>
    <source>
        <strain evidence="10">Re1</strain>
    </source>
</reference>
<keyword evidence="4 7" id="KW-0812">Transmembrane</keyword>
<dbReference type="AlphaFoldDB" id="F4LR65"/>
<keyword evidence="2 7" id="KW-0813">Transport</keyword>
<dbReference type="SUPFAM" id="SSF161098">
    <property type="entry name" value="MetI-like"/>
    <property type="match status" value="1"/>
</dbReference>
<evidence type="ECO:0000313" key="9">
    <source>
        <dbReference type="EMBL" id="CCP27088.1"/>
    </source>
</evidence>
<dbReference type="KEGG" id="tae:TepiRe1_2253"/>
<dbReference type="CDD" id="cd06261">
    <property type="entry name" value="TM_PBP2"/>
    <property type="match status" value="1"/>
</dbReference>
<evidence type="ECO:0000256" key="1">
    <source>
        <dbReference type="ARBA" id="ARBA00004651"/>
    </source>
</evidence>
<organism evidence="9 10">
    <name type="scientific">Tepidanaerobacter acetatoxydans (strain DSM 21804 / JCM 16047 / Re1)</name>
    <dbReference type="NCBI Taxonomy" id="1209989"/>
    <lineage>
        <taxon>Bacteria</taxon>
        <taxon>Bacillati</taxon>
        <taxon>Bacillota</taxon>
        <taxon>Clostridia</taxon>
        <taxon>Thermosediminibacterales</taxon>
        <taxon>Tepidanaerobacteraceae</taxon>
        <taxon>Tepidanaerobacter</taxon>
    </lineage>
</organism>
<dbReference type="STRING" id="1209989.TepRe1_2093"/>
<evidence type="ECO:0000256" key="4">
    <source>
        <dbReference type="ARBA" id="ARBA00022692"/>
    </source>
</evidence>
<keyword evidence="10" id="KW-1185">Reference proteome</keyword>
<feature type="transmembrane region" description="Helical" evidence="7">
    <location>
        <begin position="141"/>
        <end position="163"/>
    </location>
</feature>
<dbReference type="InterPro" id="IPR000515">
    <property type="entry name" value="MetI-like"/>
</dbReference>
<dbReference type="PANTHER" id="PTHR32243:SF18">
    <property type="entry name" value="INNER MEMBRANE ABC TRANSPORTER PERMEASE PROTEIN YCJP"/>
    <property type="match status" value="1"/>
</dbReference>
<evidence type="ECO:0000259" key="8">
    <source>
        <dbReference type="PROSITE" id="PS50928"/>
    </source>
</evidence>
<feature type="transmembrane region" description="Helical" evidence="7">
    <location>
        <begin position="241"/>
        <end position="262"/>
    </location>
</feature>
<keyword evidence="5 7" id="KW-1133">Transmembrane helix</keyword>
<evidence type="ECO:0000313" key="10">
    <source>
        <dbReference type="Proteomes" id="UP000010802"/>
    </source>
</evidence>
<evidence type="ECO:0000256" key="2">
    <source>
        <dbReference type="ARBA" id="ARBA00022448"/>
    </source>
</evidence>
<dbReference type="OrthoDB" id="61400at2"/>